<dbReference type="EMBL" id="SJOL01000733">
    <property type="protein sequence ID" value="TGZ75402.1"/>
    <property type="molecule type" value="Genomic_DNA"/>
</dbReference>
<reference evidence="1 2" key="1">
    <citation type="journal article" date="2019" name="BMC Genomics">
        <title>New insights from Opisthorchis felineus genome: update on genomics of the epidemiologically important liver flukes.</title>
        <authorList>
            <person name="Ershov N.I."/>
            <person name="Mordvinov V.A."/>
            <person name="Prokhortchouk E.B."/>
            <person name="Pakharukova M.Y."/>
            <person name="Gunbin K.V."/>
            <person name="Ustyantsev K."/>
            <person name="Genaev M.A."/>
            <person name="Blinov A.G."/>
            <person name="Mazur A."/>
            <person name="Boulygina E."/>
            <person name="Tsygankova S."/>
            <person name="Khrameeva E."/>
            <person name="Chekanov N."/>
            <person name="Fan G."/>
            <person name="Xiao A."/>
            <person name="Zhang H."/>
            <person name="Xu X."/>
            <person name="Yang H."/>
            <person name="Solovyev V."/>
            <person name="Lee S.M."/>
            <person name="Liu X."/>
            <person name="Afonnikov D.A."/>
            <person name="Skryabin K.G."/>
        </authorList>
    </citation>
    <scope>NUCLEOTIDE SEQUENCE [LARGE SCALE GENOMIC DNA]</scope>
    <source>
        <strain evidence="1">AK-0245</strain>
        <tissue evidence="1">Whole organism</tissue>
    </source>
</reference>
<dbReference type="SUPFAM" id="SSF88723">
    <property type="entry name" value="PIN domain-like"/>
    <property type="match status" value="1"/>
</dbReference>
<keyword evidence="2" id="KW-1185">Reference proteome</keyword>
<name>A0A4S2MFK0_OPIFE</name>
<sequence length="88" mass="9920">MPVPGLTTILKKNRDNFRPFHLRDTKVIINANDFVSCLESKLKNPGDLEAVGLYLSIKRILSAFTECGIIPYFVFTGGNDERVSSLRF</sequence>
<proteinExistence type="predicted"/>
<dbReference type="Gene3D" id="3.40.50.1010">
    <property type="entry name" value="5'-nuclease"/>
    <property type="match status" value="1"/>
</dbReference>
<dbReference type="Proteomes" id="UP000308267">
    <property type="component" value="Unassembled WGS sequence"/>
</dbReference>
<dbReference type="InterPro" id="IPR029060">
    <property type="entry name" value="PIN-like_dom_sf"/>
</dbReference>
<organism evidence="1 2">
    <name type="scientific">Opisthorchis felineus</name>
    <dbReference type="NCBI Taxonomy" id="147828"/>
    <lineage>
        <taxon>Eukaryota</taxon>
        <taxon>Metazoa</taxon>
        <taxon>Spiralia</taxon>
        <taxon>Lophotrochozoa</taxon>
        <taxon>Platyhelminthes</taxon>
        <taxon>Trematoda</taxon>
        <taxon>Digenea</taxon>
        <taxon>Opisthorchiida</taxon>
        <taxon>Opisthorchiata</taxon>
        <taxon>Opisthorchiidae</taxon>
        <taxon>Opisthorchis</taxon>
    </lineage>
</organism>
<evidence type="ECO:0000313" key="2">
    <source>
        <dbReference type="Proteomes" id="UP000308267"/>
    </source>
</evidence>
<evidence type="ECO:0008006" key="3">
    <source>
        <dbReference type="Google" id="ProtNLM"/>
    </source>
</evidence>
<gene>
    <name evidence="1" type="ORF">CRM22_000398</name>
</gene>
<dbReference type="AlphaFoldDB" id="A0A4S2MFK0"/>
<accession>A0A4S2MFK0</accession>
<comment type="caution">
    <text evidence="1">The sequence shown here is derived from an EMBL/GenBank/DDBJ whole genome shotgun (WGS) entry which is preliminary data.</text>
</comment>
<evidence type="ECO:0000313" key="1">
    <source>
        <dbReference type="EMBL" id="TGZ75402.1"/>
    </source>
</evidence>
<protein>
    <recommendedName>
        <fullName evidence="3">XPG N-terminal domain-containing protein</fullName>
    </recommendedName>
</protein>